<gene>
    <name evidence="9" type="ORF">B4U79_09225</name>
</gene>
<organism evidence="9 10">
    <name type="scientific">Dinothrombium tinctorium</name>
    <dbReference type="NCBI Taxonomy" id="1965070"/>
    <lineage>
        <taxon>Eukaryota</taxon>
        <taxon>Metazoa</taxon>
        <taxon>Ecdysozoa</taxon>
        <taxon>Arthropoda</taxon>
        <taxon>Chelicerata</taxon>
        <taxon>Arachnida</taxon>
        <taxon>Acari</taxon>
        <taxon>Acariformes</taxon>
        <taxon>Trombidiformes</taxon>
        <taxon>Prostigmata</taxon>
        <taxon>Anystina</taxon>
        <taxon>Parasitengona</taxon>
        <taxon>Trombidioidea</taxon>
        <taxon>Trombidiidae</taxon>
        <taxon>Dinothrombium</taxon>
    </lineage>
</organism>
<evidence type="ECO:0000256" key="7">
    <source>
        <dbReference type="ARBA" id="ARBA00023298"/>
    </source>
</evidence>
<accession>A0A3S3P5R0</accession>
<reference evidence="9 10" key="1">
    <citation type="journal article" date="2018" name="Gigascience">
        <title>Genomes of trombidid mites reveal novel predicted allergens and laterally-transferred genes associated with secondary metabolism.</title>
        <authorList>
            <person name="Dong X."/>
            <person name="Chaisiri K."/>
            <person name="Xia D."/>
            <person name="Armstrong S.D."/>
            <person name="Fang Y."/>
            <person name="Donnelly M.J."/>
            <person name="Kadowaki T."/>
            <person name="McGarry J.W."/>
            <person name="Darby A.C."/>
            <person name="Makepeace B.L."/>
        </authorList>
    </citation>
    <scope>NUCLEOTIDE SEQUENCE [LARGE SCALE GENOMIC DNA]</scope>
    <source>
        <strain evidence="9">UoL-WK</strain>
    </source>
</reference>
<comment type="caution">
    <text evidence="9">The sequence shown here is derived from an EMBL/GenBank/DDBJ whole genome shotgun (WGS) entry which is preliminary data.</text>
</comment>
<dbReference type="STRING" id="1965070.A0A3S3P5R0"/>
<keyword evidence="7" id="KW-0472">Membrane</keyword>
<dbReference type="PROSITE" id="PS50297">
    <property type="entry name" value="ANK_REP_REGION"/>
    <property type="match status" value="1"/>
</dbReference>
<proteinExistence type="predicted"/>
<name>A0A3S3P5R0_9ACAR</name>
<evidence type="ECO:0000256" key="1">
    <source>
        <dbReference type="ARBA" id="ARBA00004175"/>
    </source>
</evidence>
<evidence type="ECO:0000256" key="5">
    <source>
        <dbReference type="ARBA" id="ARBA00023028"/>
    </source>
</evidence>
<keyword evidence="4" id="KW-0677">Repeat</keyword>
<dbReference type="Proteomes" id="UP000285301">
    <property type="component" value="Unassembled WGS sequence"/>
</dbReference>
<evidence type="ECO:0000313" key="9">
    <source>
        <dbReference type="EMBL" id="RWS05761.1"/>
    </source>
</evidence>
<feature type="repeat" description="ANK" evidence="8">
    <location>
        <begin position="17"/>
        <end position="49"/>
    </location>
</feature>
<feature type="non-terminal residue" evidence="9">
    <location>
        <position position="1"/>
    </location>
</feature>
<evidence type="ECO:0000256" key="6">
    <source>
        <dbReference type="ARBA" id="ARBA00023043"/>
    </source>
</evidence>
<dbReference type="Pfam" id="PF12796">
    <property type="entry name" value="Ank_2"/>
    <property type="match status" value="1"/>
</dbReference>
<dbReference type="SMART" id="SM00248">
    <property type="entry name" value="ANK"/>
    <property type="match status" value="2"/>
</dbReference>
<dbReference type="InterPro" id="IPR036770">
    <property type="entry name" value="Ankyrin_rpt-contain_sf"/>
</dbReference>
<keyword evidence="2" id="KW-0268">Exocytosis</keyword>
<evidence type="ECO:0000256" key="8">
    <source>
        <dbReference type="PROSITE-ProRule" id="PRU00023"/>
    </source>
</evidence>
<dbReference type="PROSITE" id="PS50088">
    <property type="entry name" value="ANK_REPEAT"/>
    <property type="match status" value="1"/>
</dbReference>
<dbReference type="GO" id="GO:0044218">
    <property type="term" value="C:other organism cell membrane"/>
    <property type="evidence" value="ECO:0007669"/>
    <property type="project" value="UniProtKB-KW"/>
</dbReference>
<comment type="subcellular location">
    <subcellularLocation>
        <location evidence="1">Target cell membrane</location>
    </subcellularLocation>
</comment>
<dbReference type="SUPFAM" id="SSF48403">
    <property type="entry name" value="Ankyrin repeat"/>
    <property type="match status" value="1"/>
</dbReference>
<dbReference type="EMBL" id="NCKU01004564">
    <property type="protein sequence ID" value="RWS05761.1"/>
    <property type="molecule type" value="Genomic_DNA"/>
</dbReference>
<keyword evidence="10" id="KW-1185">Reference proteome</keyword>
<dbReference type="InterPro" id="IPR050745">
    <property type="entry name" value="Multifunctional_regulatory"/>
</dbReference>
<keyword evidence="3" id="KW-1052">Target cell membrane</keyword>
<dbReference type="GO" id="GO:0006887">
    <property type="term" value="P:exocytosis"/>
    <property type="evidence" value="ECO:0007669"/>
    <property type="project" value="UniProtKB-KW"/>
</dbReference>
<evidence type="ECO:0000256" key="4">
    <source>
        <dbReference type="ARBA" id="ARBA00022737"/>
    </source>
</evidence>
<keyword evidence="7" id="KW-1053">Target membrane</keyword>
<dbReference type="AlphaFoldDB" id="A0A3S3P5R0"/>
<dbReference type="PANTHER" id="PTHR24189">
    <property type="entry name" value="MYOTROPHIN"/>
    <property type="match status" value="1"/>
</dbReference>
<evidence type="ECO:0000313" key="10">
    <source>
        <dbReference type="Proteomes" id="UP000285301"/>
    </source>
</evidence>
<dbReference type="PANTHER" id="PTHR24189:SF50">
    <property type="entry name" value="ANKYRIN REPEAT AND SOCS BOX PROTEIN 2"/>
    <property type="match status" value="1"/>
</dbReference>
<sequence>VELLLQKQANVNKQNRYHRTPLHFAAINLAINVVSILLEYGASPIVQDIDGNTPLMLAILYNRKCLLLNEVCTQLLIATSDEELRCIRNKQNECIRDVARKEGYKFLLQMLDKDVF</sequence>
<keyword evidence="5" id="KW-0528">Neurotoxin</keyword>
<dbReference type="Gene3D" id="1.25.40.20">
    <property type="entry name" value="Ankyrin repeat-containing domain"/>
    <property type="match status" value="1"/>
</dbReference>
<keyword evidence="6 8" id="KW-0040">ANK repeat</keyword>
<dbReference type="OrthoDB" id="5314041at2759"/>
<protein>
    <submittedName>
        <fullName evidence="9">Uncharacterized protein</fullName>
    </submittedName>
</protein>
<dbReference type="GO" id="GO:0044231">
    <property type="term" value="C:host cell presynaptic membrane"/>
    <property type="evidence" value="ECO:0007669"/>
    <property type="project" value="UniProtKB-KW"/>
</dbReference>
<keyword evidence="5" id="KW-0638">Presynaptic neurotoxin</keyword>
<evidence type="ECO:0000256" key="2">
    <source>
        <dbReference type="ARBA" id="ARBA00022483"/>
    </source>
</evidence>
<keyword evidence="5" id="KW-0800">Toxin</keyword>
<evidence type="ECO:0000256" key="3">
    <source>
        <dbReference type="ARBA" id="ARBA00022537"/>
    </source>
</evidence>
<dbReference type="InterPro" id="IPR002110">
    <property type="entry name" value="Ankyrin_rpt"/>
</dbReference>